<organism evidence="10 11">
    <name type="scientific">Aldrovandia affinis</name>
    <dbReference type="NCBI Taxonomy" id="143900"/>
    <lineage>
        <taxon>Eukaryota</taxon>
        <taxon>Metazoa</taxon>
        <taxon>Chordata</taxon>
        <taxon>Craniata</taxon>
        <taxon>Vertebrata</taxon>
        <taxon>Euteleostomi</taxon>
        <taxon>Actinopterygii</taxon>
        <taxon>Neopterygii</taxon>
        <taxon>Teleostei</taxon>
        <taxon>Notacanthiformes</taxon>
        <taxon>Halosauridae</taxon>
        <taxon>Aldrovandia</taxon>
    </lineage>
</organism>
<dbReference type="PROSITE" id="PS51150">
    <property type="entry name" value="AGOUTI_2"/>
    <property type="match status" value="1"/>
</dbReference>
<dbReference type="GO" id="GO:2000253">
    <property type="term" value="P:positive regulation of feeding behavior"/>
    <property type="evidence" value="ECO:0007669"/>
    <property type="project" value="TreeGrafter"/>
</dbReference>
<feature type="disulfide bond" evidence="6">
    <location>
        <begin position="109"/>
        <end position="127"/>
    </location>
</feature>
<feature type="signal peptide" evidence="8">
    <location>
        <begin position="1"/>
        <end position="26"/>
    </location>
</feature>
<feature type="region of interest" description="Disordered" evidence="7">
    <location>
        <begin position="73"/>
        <end position="94"/>
    </location>
</feature>
<feature type="disulfide bond" evidence="6">
    <location>
        <begin position="113"/>
        <end position="134"/>
    </location>
</feature>
<keyword evidence="3 8" id="KW-0732">Signal</keyword>
<comment type="caution">
    <text evidence="10">The sequence shown here is derived from an EMBL/GenBank/DDBJ whole genome shotgun (WGS) entry which is preliminary data.</text>
</comment>
<sequence length="138" mass="15545">MLWRDLFCVCLLTAAIQSMVVEGSSGVDMSKKTENDVSFKDTSSVETGVWNHGNPKSLFARRGLIHRQRPLALQHAMKPKQPKQPKPPSGAPAQRCPRVMESCVPHMPCCDPCATCHCRFFNTICYCWRLGRHCLKKS</sequence>
<evidence type="ECO:0000256" key="8">
    <source>
        <dbReference type="SAM" id="SignalP"/>
    </source>
</evidence>
<comment type="subcellular location">
    <subcellularLocation>
        <location evidence="1">Secreted</location>
    </subcellularLocation>
</comment>
<comment type="caution">
    <text evidence="6">Lacks conserved residue(s) required for the propagation of feature annotation.</text>
</comment>
<dbReference type="Gene3D" id="4.10.760.10">
    <property type="entry name" value="Agouti domain"/>
    <property type="match status" value="1"/>
</dbReference>
<proteinExistence type="predicted"/>
<gene>
    <name evidence="10" type="ORF">AAFF_G00022220</name>
</gene>
<keyword evidence="2" id="KW-0964">Secreted</keyword>
<evidence type="ECO:0000256" key="1">
    <source>
        <dbReference type="ARBA" id="ARBA00004613"/>
    </source>
</evidence>
<evidence type="ECO:0000256" key="4">
    <source>
        <dbReference type="ARBA" id="ARBA00022854"/>
    </source>
</evidence>
<feature type="domain" description="Agouti" evidence="9">
    <location>
        <begin position="96"/>
        <end position="134"/>
    </location>
</feature>
<keyword evidence="5 6" id="KW-1015">Disulfide bond</keyword>
<keyword evidence="4" id="KW-0960">Knottin</keyword>
<accession>A0AAD7WHF4</accession>
<dbReference type="GO" id="GO:0007218">
    <property type="term" value="P:neuropeptide signaling pathway"/>
    <property type="evidence" value="ECO:0007669"/>
    <property type="project" value="TreeGrafter"/>
</dbReference>
<protein>
    <recommendedName>
        <fullName evidence="9">Agouti domain-containing protein</fullName>
    </recommendedName>
</protein>
<evidence type="ECO:0000313" key="10">
    <source>
        <dbReference type="EMBL" id="KAJ8396149.1"/>
    </source>
</evidence>
<dbReference type="Pfam" id="PF05039">
    <property type="entry name" value="Agouti"/>
    <property type="match status" value="1"/>
</dbReference>
<dbReference type="GO" id="GO:0070996">
    <property type="term" value="F:type 1 melanocortin receptor binding"/>
    <property type="evidence" value="ECO:0007669"/>
    <property type="project" value="TreeGrafter"/>
</dbReference>
<feature type="disulfide bond" evidence="6">
    <location>
        <begin position="118"/>
        <end position="125"/>
    </location>
</feature>
<evidence type="ECO:0000256" key="5">
    <source>
        <dbReference type="ARBA" id="ARBA00023157"/>
    </source>
</evidence>
<dbReference type="GO" id="GO:0005184">
    <property type="term" value="F:neuropeptide hormone activity"/>
    <property type="evidence" value="ECO:0007669"/>
    <property type="project" value="TreeGrafter"/>
</dbReference>
<dbReference type="EMBL" id="JAINUG010000109">
    <property type="protein sequence ID" value="KAJ8396149.1"/>
    <property type="molecule type" value="Genomic_DNA"/>
</dbReference>
<dbReference type="AlphaFoldDB" id="A0AAD7WHF4"/>
<dbReference type="SUPFAM" id="SSF57055">
    <property type="entry name" value="Agouti-related protein"/>
    <property type="match status" value="1"/>
</dbReference>
<evidence type="ECO:0000259" key="9">
    <source>
        <dbReference type="PROSITE" id="PS51150"/>
    </source>
</evidence>
<dbReference type="GO" id="GO:0008343">
    <property type="term" value="P:adult feeding behavior"/>
    <property type="evidence" value="ECO:0007669"/>
    <property type="project" value="TreeGrafter"/>
</dbReference>
<evidence type="ECO:0000256" key="2">
    <source>
        <dbReference type="ARBA" id="ARBA00022525"/>
    </source>
</evidence>
<dbReference type="GO" id="GO:0005615">
    <property type="term" value="C:extracellular space"/>
    <property type="evidence" value="ECO:0007669"/>
    <property type="project" value="TreeGrafter"/>
</dbReference>
<name>A0AAD7WHF4_9TELE</name>
<evidence type="ECO:0000256" key="7">
    <source>
        <dbReference type="SAM" id="MobiDB-lite"/>
    </source>
</evidence>
<feature type="chain" id="PRO_5041935302" description="Agouti domain-containing protein" evidence="8">
    <location>
        <begin position="27"/>
        <end position="138"/>
    </location>
</feature>
<keyword evidence="11" id="KW-1185">Reference proteome</keyword>
<dbReference type="PANTHER" id="PTHR16551">
    <property type="entry name" value="AGOUTI RELATED"/>
    <property type="match status" value="1"/>
</dbReference>
<dbReference type="InterPro" id="IPR027300">
    <property type="entry name" value="Agouti_dom"/>
</dbReference>
<dbReference type="InterPro" id="IPR036836">
    <property type="entry name" value="Agouti_dom_sf"/>
</dbReference>
<dbReference type="InterPro" id="IPR007733">
    <property type="entry name" value="Agouti"/>
</dbReference>
<dbReference type="GO" id="GO:0009755">
    <property type="term" value="P:hormone-mediated signaling pathway"/>
    <property type="evidence" value="ECO:0007669"/>
    <property type="project" value="InterPro"/>
</dbReference>
<dbReference type="SMART" id="SM00792">
    <property type="entry name" value="Agouti"/>
    <property type="match status" value="1"/>
</dbReference>
<evidence type="ECO:0000313" key="11">
    <source>
        <dbReference type="Proteomes" id="UP001221898"/>
    </source>
</evidence>
<dbReference type="Proteomes" id="UP001221898">
    <property type="component" value="Unassembled WGS sequence"/>
</dbReference>
<evidence type="ECO:0000256" key="3">
    <source>
        <dbReference type="ARBA" id="ARBA00022729"/>
    </source>
</evidence>
<reference evidence="10" key="1">
    <citation type="journal article" date="2023" name="Science">
        <title>Genome structures resolve the early diversification of teleost fishes.</title>
        <authorList>
            <person name="Parey E."/>
            <person name="Louis A."/>
            <person name="Montfort J."/>
            <person name="Bouchez O."/>
            <person name="Roques C."/>
            <person name="Iampietro C."/>
            <person name="Lluch J."/>
            <person name="Castinel A."/>
            <person name="Donnadieu C."/>
            <person name="Desvignes T."/>
            <person name="Floi Bucao C."/>
            <person name="Jouanno E."/>
            <person name="Wen M."/>
            <person name="Mejri S."/>
            <person name="Dirks R."/>
            <person name="Jansen H."/>
            <person name="Henkel C."/>
            <person name="Chen W.J."/>
            <person name="Zahm M."/>
            <person name="Cabau C."/>
            <person name="Klopp C."/>
            <person name="Thompson A.W."/>
            <person name="Robinson-Rechavi M."/>
            <person name="Braasch I."/>
            <person name="Lecointre G."/>
            <person name="Bobe J."/>
            <person name="Postlethwait J.H."/>
            <person name="Berthelot C."/>
            <person name="Roest Crollius H."/>
            <person name="Guiguen Y."/>
        </authorList>
    </citation>
    <scope>NUCLEOTIDE SEQUENCE</scope>
    <source>
        <strain evidence="10">NC1722</strain>
    </source>
</reference>
<dbReference type="PANTHER" id="PTHR16551:SF5">
    <property type="entry name" value="AGOUTI-RELATED PEPTIDE 2"/>
    <property type="match status" value="1"/>
</dbReference>
<evidence type="ECO:0000256" key="6">
    <source>
        <dbReference type="PROSITE-ProRule" id="PRU00494"/>
    </source>
</evidence>